<dbReference type="KEGG" id="spal:FM071_03965"/>
<evidence type="ECO:0000313" key="9">
    <source>
        <dbReference type="EMBL" id="QOP45480.1"/>
    </source>
</evidence>
<evidence type="ECO:0000256" key="5">
    <source>
        <dbReference type="ARBA" id="ARBA00022692"/>
    </source>
</evidence>
<dbReference type="GO" id="GO:0009279">
    <property type="term" value="C:cell outer membrane"/>
    <property type="evidence" value="ECO:0007669"/>
    <property type="project" value="UniProtKB-SubCell"/>
</dbReference>
<dbReference type="Pfam" id="PF02321">
    <property type="entry name" value="OEP"/>
    <property type="match status" value="2"/>
</dbReference>
<dbReference type="EMBL" id="CP041406">
    <property type="protein sequence ID" value="QOP45480.1"/>
    <property type="molecule type" value="Genomic_DNA"/>
</dbReference>
<dbReference type="Proteomes" id="UP000593580">
    <property type="component" value="Chromosome"/>
</dbReference>
<keyword evidence="7" id="KW-0998">Cell outer membrane</keyword>
<protein>
    <submittedName>
        <fullName evidence="9">TolC family protein</fullName>
    </submittedName>
</protein>
<organism evidence="9 10">
    <name type="scientific">Sulfurimonas paralvinellae</name>
    <dbReference type="NCBI Taxonomy" id="317658"/>
    <lineage>
        <taxon>Bacteria</taxon>
        <taxon>Pseudomonadati</taxon>
        <taxon>Campylobacterota</taxon>
        <taxon>Epsilonproteobacteria</taxon>
        <taxon>Campylobacterales</taxon>
        <taxon>Sulfurimonadaceae</taxon>
        <taxon>Sulfurimonas</taxon>
    </lineage>
</organism>
<keyword evidence="4" id="KW-1134">Transmembrane beta strand</keyword>
<evidence type="ECO:0000256" key="8">
    <source>
        <dbReference type="SAM" id="SignalP"/>
    </source>
</evidence>
<evidence type="ECO:0000256" key="3">
    <source>
        <dbReference type="ARBA" id="ARBA00022448"/>
    </source>
</evidence>
<sequence length="417" mass="47117">MKKFLLLLFFCTSVVNAEVLTLQESIDKVLQNYPDVKTFELKIKQSESSYRSAFADYLPQVEVQGEYDATGTYVLPQNGSFHTVDDSGWNAGVNLKQKIWDFSKTSSKVNASKVDKDISQLSLKELKALLVYKVKSLYELMVVQSEAIEVRKKDLESKEAYYEQARALVKQGLKTEADANRFLSAVYLAKDNLAIAQTSYEKAKATLSLYMDEKIPQNITLEREFLKREFHSPANLQKDILQSNYSLQIDEQNIKKNILLHKSAQASHYGSIDAIASYNHIDTLNVYDTKLAGVTLSIPLYSGGRVSAEAQKAQISAQIAAEQKRSRELALKEELNNLLFDIERYNNTVAARKAQLTSAQSTKNVLDARYKEGLATYIEVLDATSQVLNARLSLLETYYSRALSMDRIDYLQGKIDE</sequence>
<dbReference type="GO" id="GO:0015288">
    <property type="term" value="F:porin activity"/>
    <property type="evidence" value="ECO:0007669"/>
    <property type="project" value="TreeGrafter"/>
</dbReference>
<gene>
    <name evidence="9" type="ORF">FM071_03965</name>
</gene>
<comment type="subcellular location">
    <subcellularLocation>
        <location evidence="1">Cell outer membrane</location>
    </subcellularLocation>
</comment>
<evidence type="ECO:0000256" key="4">
    <source>
        <dbReference type="ARBA" id="ARBA00022452"/>
    </source>
</evidence>
<evidence type="ECO:0000256" key="6">
    <source>
        <dbReference type="ARBA" id="ARBA00023136"/>
    </source>
</evidence>
<dbReference type="GO" id="GO:0015562">
    <property type="term" value="F:efflux transmembrane transporter activity"/>
    <property type="evidence" value="ECO:0007669"/>
    <property type="project" value="InterPro"/>
</dbReference>
<keyword evidence="10" id="KW-1185">Reference proteome</keyword>
<accession>A0A7M1B723</accession>
<feature type="signal peptide" evidence="8">
    <location>
        <begin position="1"/>
        <end position="17"/>
    </location>
</feature>
<evidence type="ECO:0000313" key="10">
    <source>
        <dbReference type="Proteomes" id="UP000593580"/>
    </source>
</evidence>
<keyword evidence="6" id="KW-0472">Membrane</keyword>
<evidence type="ECO:0000256" key="2">
    <source>
        <dbReference type="ARBA" id="ARBA00007613"/>
    </source>
</evidence>
<dbReference type="GO" id="GO:1990281">
    <property type="term" value="C:efflux pump complex"/>
    <property type="evidence" value="ECO:0007669"/>
    <property type="project" value="TreeGrafter"/>
</dbReference>
<evidence type="ECO:0000256" key="1">
    <source>
        <dbReference type="ARBA" id="ARBA00004442"/>
    </source>
</evidence>
<dbReference type="PANTHER" id="PTHR30026:SF20">
    <property type="entry name" value="OUTER MEMBRANE PROTEIN TOLC"/>
    <property type="match status" value="1"/>
</dbReference>
<evidence type="ECO:0000256" key="7">
    <source>
        <dbReference type="ARBA" id="ARBA00023237"/>
    </source>
</evidence>
<proteinExistence type="inferred from homology"/>
<comment type="similarity">
    <text evidence="2">Belongs to the outer membrane factor (OMF) (TC 1.B.17) family.</text>
</comment>
<reference evidence="9 10" key="1">
    <citation type="submission" date="2019-07" db="EMBL/GenBank/DDBJ databases">
        <title>Sulfurimonas paralvinellae sp. nov., a novel mesophilic, hydrogen- and sulfur-oxidizing chemolithoautotroph within the Epsilonproteo- bacteria isolated from a deep-sea hydrothermal vent polychaete nest, reclassification of Thiomicrospira denitrificans as Sulfurimonas denitrificans comb. nov. and emended description of the genus Sulfurimonas.</title>
        <authorList>
            <person name="Wang S."/>
            <person name="Jiang L."/>
            <person name="Shao Z."/>
        </authorList>
    </citation>
    <scope>NUCLEOTIDE SEQUENCE [LARGE SCALE GENOMIC DNA]</scope>
    <source>
        <strain evidence="9 10">GO25</strain>
    </source>
</reference>
<keyword evidence="8" id="KW-0732">Signal</keyword>
<name>A0A7M1B723_9BACT</name>
<keyword evidence="5" id="KW-0812">Transmembrane</keyword>
<dbReference type="AlphaFoldDB" id="A0A7M1B723"/>
<dbReference type="InterPro" id="IPR003423">
    <property type="entry name" value="OMP_efflux"/>
</dbReference>
<dbReference type="InterPro" id="IPR051906">
    <property type="entry name" value="TolC-like"/>
</dbReference>
<dbReference type="PANTHER" id="PTHR30026">
    <property type="entry name" value="OUTER MEMBRANE PROTEIN TOLC"/>
    <property type="match status" value="1"/>
</dbReference>
<dbReference type="SUPFAM" id="SSF56954">
    <property type="entry name" value="Outer membrane efflux proteins (OEP)"/>
    <property type="match status" value="1"/>
</dbReference>
<keyword evidence="3" id="KW-0813">Transport</keyword>
<dbReference type="Gene3D" id="1.20.1600.10">
    <property type="entry name" value="Outer membrane efflux proteins (OEP)"/>
    <property type="match status" value="1"/>
</dbReference>
<dbReference type="RefSeq" id="WP_193111724.1">
    <property type="nucleotide sequence ID" value="NZ_CP041406.1"/>
</dbReference>
<feature type="chain" id="PRO_5032331023" evidence="8">
    <location>
        <begin position="18"/>
        <end position="417"/>
    </location>
</feature>